<dbReference type="EMBL" id="OX596085">
    <property type="protein sequence ID" value="CAI9690359.1"/>
    <property type="molecule type" value="Genomic_DNA"/>
</dbReference>
<organism evidence="1 2">
    <name type="scientific">Rangifer tarandus platyrhynchus</name>
    <name type="common">Svalbard reindeer</name>
    <dbReference type="NCBI Taxonomy" id="3082113"/>
    <lineage>
        <taxon>Eukaryota</taxon>
        <taxon>Metazoa</taxon>
        <taxon>Chordata</taxon>
        <taxon>Craniata</taxon>
        <taxon>Vertebrata</taxon>
        <taxon>Euteleostomi</taxon>
        <taxon>Mammalia</taxon>
        <taxon>Eutheria</taxon>
        <taxon>Laurasiatheria</taxon>
        <taxon>Artiodactyla</taxon>
        <taxon>Ruminantia</taxon>
        <taxon>Pecora</taxon>
        <taxon>Cervidae</taxon>
        <taxon>Odocoileinae</taxon>
        <taxon>Rangifer</taxon>
    </lineage>
</organism>
<sequence>MAREQDKARQDLENAEQRNLKFVKETDDLHSALEQLAEEKLYGATQRLWLARSQHAQHVRQLQEEMAQRMPTGRVVELQQLLEGEQRAAWRLQEEAQFEKSTRSDLLLKELYVEMPT</sequence>
<protein>
    <submittedName>
        <fullName evidence="1">Uncharacterized protein</fullName>
    </submittedName>
</protein>
<reference evidence="1" key="1">
    <citation type="submission" date="2023-05" db="EMBL/GenBank/DDBJ databases">
        <authorList>
            <consortium name="ELIXIR-Norway"/>
        </authorList>
    </citation>
    <scope>NUCLEOTIDE SEQUENCE</scope>
</reference>
<evidence type="ECO:0000313" key="1">
    <source>
        <dbReference type="EMBL" id="CAI9690359.1"/>
    </source>
</evidence>
<gene>
    <name evidence="1" type="ORF">MRATA1EN3_LOCUS1572</name>
</gene>
<evidence type="ECO:0000313" key="2">
    <source>
        <dbReference type="Proteomes" id="UP001162501"/>
    </source>
</evidence>
<dbReference type="Proteomes" id="UP001162501">
    <property type="component" value="Chromosome 1"/>
</dbReference>
<name>A0ACB0DPZ8_RANTA</name>
<accession>A0ACB0DPZ8</accession>
<proteinExistence type="predicted"/>